<dbReference type="Proteomes" id="UP000030746">
    <property type="component" value="Unassembled WGS sequence"/>
</dbReference>
<organism evidence="1 2">
    <name type="scientific">Lottia gigantea</name>
    <name type="common">Giant owl limpet</name>
    <dbReference type="NCBI Taxonomy" id="225164"/>
    <lineage>
        <taxon>Eukaryota</taxon>
        <taxon>Metazoa</taxon>
        <taxon>Spiralia</taxon>
        <taxon>Lophotrochozoa</taxon>
        <taxon>Mollusca</taxon>
        <taxon>Gastropoda</taxon>
        <taxon>Patellogastropoda</taxon>
        <taxon>Lottioidea</taxon>
        <taxon>Lottiidae</taxon>
        <taxon>Lottia</taxon>
    </lineage>
</organism>
<dbReference type="KEGG" id="lgi:LOTGIDRAFT_237553"/>
<dbReference type="OrthoDB" id="10315535at2759"/>
<protein>
    <submittedName>
        <fullName evidence="1">Uncharacterized protein</fullName>
    </submittedName>
</protein>
<keyword evidence="2" id="KW-1185">Reference proteome</keyword>
<dbReference type="RefSeq" id="XP_009045576.1">
    <property type="nucleotide sequence ID" value="XM_009047328.1"/>
</dbReference>
<gene>
    <name evidence="1" type="ORF">LOTGIDRAFT_237553</name>
</gene>
<dbReference type="CTD" id="20250488"/>
<reference evidence="1 2" key="1">
    <citation type="journal article" date="2013" name="Nature">
        <title>Insights into bilaterian evolution from three spiralian genomes.</title>
        <authorList>
            <person name="Simakov O."/>
            <person name="Marletaz F."/>
            <person name="Cho S.J."/>
            <person name="Edsinger-Gonzales E."/>
            <person name="Havlak P."/>
            <person name="Hellsten U."/>
            <person name="Kuo D.H."/>
            <person name="Larsson T."/>
            <person name="Lv J."/>
            <person name="Arendt D."/>
            <person name="Savage R."/>
            <person name="Osoegawa K."/>
            <person name="de Jong P."/>
            <person name="Grimwood J."/>
            <person name="Chapman J.A."/>
            <person name="Shapiro H."/>
            <person name="Aerts A."/>
            <person name="Otillar R.P."/>
            <person name="Terry A.Y."/>
            <person name="Boore J.L."/>
            <person name="Grigoriev I.V."/>
            <person name="Lindberg D.R."/>
            <person name="Seaver E.C."/>
            <person name="Weisblat D.A."/>
            <person name="Putnam N.H."/>
            <person name="Rokhsar D.S."/>
        </authorList>
    </citation>
    <scope>NUCLEOTIDE SEQUENCE [LARGE SCALE GENOMIC DNA]</scope>
</reference>
<name>V4AI21_LOTGI</name>
<dbReference type="HOGENOM" id="CLU_1012952_0_0_1"/>
<proteinExistence type="predicted"/>
<sequence>MNYHVGPGIQPSFIPQEKSGYYGASAAFPPGYAVGLPQRGAHQAGAGMNGISQHPTAAFRPPASSYGLPVPYSSVTSYPALSSAAYGAGMPSTMSSNPAGYPTIGQPGVLPSRGSVGISQASAVPYQVTQSTNYSQPTYLSNPEPQLYSQQMGMSMPSSMSVPSTMGMPMPTPMNAPSSMGMSMPSAPSAMSMPSSMGMPMANPMSVPSPSSMGMANAQTQMYATATRYPSNYPNVPVQPTHPSYSSIGYSGLPATRGVNPSFPSAMGYPGYPYK</sequence>
<dbReference type="GeneID" id="20250488"/>
<accession>V4AI21</accession>
<evidence type="ECO:0000313" key="2">
    <source>
        <dbReference type="Proteomes" id="UP000030746"/>
    </source>
</evidence>
<dbReference type="EMBL" id="KB199906">
    <property type="protein sequence ID" value="ESP03719.1"/>
    <property type="molecule type" value="Genomic_DNA"/>
</dbReference>
<evidence type="ECO:0000313" key="1">
    <source>
        <dbReference type="EMBL" id="ESP03719.1"/>
    </source>
</evidence>
<dbReference type="AlphaFoldDB" id="V4AI21"/>